<evidence type="ECO:0000256" key="9">
    <source>
        <dbReference type="ARBA" id="ARBA00022898"/>
    </source>
</evidence>
<accession>A0A2T2WEW6</accession>
<keyword evidence="9" id="KW-0663">Pyridoxal phosphate</keyword>
<dbReference type="PANTHER" id="PTHR43050:SF1">
    <property type="entry name" value="SERINE RACEMASE"/>
    <property type="match status" value="1"/>
</dbReference>
<dbReference type="InterPro" id="IPR036052">
    <property type="entry name" value="TrpB-like_PALP_sf"/>
</dbReference>
<evidence type="ECO:0000256" key="11">
    <source>
        <dbReference type="ARBA" id="ARBA00025527"/>
    </source>
</evidence>
<comment type="caution">
    <text evidence="14">The sequence shown here is derived from an EMBL/GenBank/DDBJ whole genome shotgun (WGS) entry which is preliminary data.</text>
</comment>
<evidence type="ECO:0000256" key="3">
    <source>
        <dbReference type="ARBA" id="ARBA00001933"/>
    </source>
</evidence>
<protein>
    <recommendedName>
        <fullName evidence="7">threonine ammonia-lyase</fullName>
        <ecNumber evidence="7">4.3.1.19</ecNumber>
    </recommendedName>
    <alternativeName>
        <fullName evidence="12">Threonine deaminase</fullName>
    </alternativeName>
</protein>
<dbReference type="GO" id="GO:0005524">
    <property type="term" value="F:ATP binding"/>
    <property type="evidence" value="ECO:0007669"/>
    <property type="project" value="TreeGrafter"/>
</dbReference>
<evidence type="ECO:0000313" key="14">
    <source>
        <dbReference type="EMBL" id="PSR20774.1"/>
    </source>
</evidence>
<evidence type="ECO:0000256" key="5">
    <source>
        <dbReference type="ARBA" id="ARBA00001946"/>
    </source>
</evidence>
<organism evidence="14 15">
    <name type="scientific">Sulfobacillus acidophilus</name>
    <dbReference type="NCBI Taxonomy" id="53633"/>
    <lineage>
        <taxon>Bacteria</taxon>
        <taxon>Bacillati</taxon>
        <taxon>Bacillota</taxon>
        <taxon>Clostridia</taxon>
        <taxon>Eubacteriales</taxon>
        <taxon>Clostridiales Family XVII. Incertae Sedis</taxon>
        <taxon>Sulfobacillus</taxon>
    </lineage>
</organism>
<dbReference type="Proteomes" id="UP000241848">
    <property type="component" value="Unassembled WGS sequence"/>
</dbReference>
<dbReference type="GO" id="GO:0000287">
    <property type="term" value="F:magnesium ion binding"/>
    <property type="evidence" value="ECO:0007669"/>
    <property type="project" value="TreeGrafter"/>
</dbReference>
<evidence type="ECO:0000256" key="10">
    <source>
        <dbReference type="ARBA" id="ARBA00023239"/>
    </source>
</evidence>
<evidence type="ECO:0000313" key="15">
    <source>
        <dbReference type="Proteomes" id="UP000241848"/>
    </source>
</evidence>
<dbReference type="InterPro" id="IPR000634">
    <property type="entry name" value="Ser/Thr_deHydtase_PyrdxlP-BS"/>
</dbReference>
<evidence type="ECO:0000256" key="4">
    <source>
        <dbReference type="ARBA" id="ARBA00001936"/>
    </source>
</evidence>
<dbReference type="SUPFAM" id="SSF53686">
    <property type="entry name" value="Tryptophan synthase beta subunit-like PLP-dependent enzymes"/>
    <property type="match status" value="1"/>
</dbReference>
<proteinExistence type="inferred from homology"/>
<evidence type="ECO:0000256" key="2">
    <source>
        <dbReference type="ARBA" id="ARBA00001913"/>
    </source>
</evidence>
<dbReference type="FunFam" id="3.40.50.1100:FF:000007">
    <property type="entry name" value="L-threonine dehydratase catabolic TdcB"/>
    <property type="match status" value="1"/>
</dbReference>
<dbReference type="EMBL" id="PXYV01000051">
    <property type="protein sequence ID" value="PSR20774.1"/>
    <property type="molecule type" value="Genomic_DNA"/>
</dbReference>
<dbReference type="GO" id="GO:0003941">
    <property type="term" value="F:L-serine ammonia-lyase activity"/>
    <property type="evidence" value="ECO:0007669"/>
    <property type="project" value="TreeGrafter"/>
</dbReference>
<dbReference type="InterPro" id="IPR001926">
    <property type="entry name" value="TrpB-like_PALP"/>
</dbReference>
<evidence type="ECO:0000256" key="8">
    <source>
        <dbReference type="ARBA" id="ARBA00022842"/>
    </source>
</evidence>
<comment type="cofactor">
    <cofactor evidence="5">
        <name>Mg(2+)</name>
        <dbReference type="ChEBI" id="CHEBI:18420"/>
    </cofactor>
</comment>
<dbReference type="FunFam" id="3.40.50.1100:FF:000005">
    <property type="entry name" value="Threonine dehydratase catabolic"/>
    <property type="match status" value="1"/>
</dbReference>
<gene>
    <name evidence="14" type="ORF">C7B45_13420</name>
</gene>
<comment type="function">
    <text evidence="11">Catalyzes the anaerobic formation of alpha-ketobutyrate and ammonia from threonine in a two-step reaction. The first step involved a dehydration of threonine and a production of enamine intermediates (aminocrotonate), which tautomerizes to its imine form (iminobutyrate). Both intermediates are unstable and short-lived. The second step is the nonenzymatic hydrolysis of the enamine/imine intermediates to form 2-ketobutyrate and free ammonia. In the low water environment of the cell, the second step is accelerated by RidA.</text>
</comment>
<dbReference type="GO" id="GO:0018114">
    <property type="term" value="F:threonine racemase activity"/>
    <property type="evidence" value="ECO:0007669"/>
    <property type="project" value="TreeGrafter"/>
</dbReference>
<comment type="cofactor">
    <cofactor evidence="4">
        <name>Mn(2+)</name>
        <dbReference type="ChEBI" id="CHEBI:29035"/>
    </cofactor>
</comment>
<dbReference type="PANTHER" id="PTHR43050">
    <property type="entry name" value="SERINE / THREONINE RACEMASE FAMILY MEMBER"/>
    <property type="match status" value="1"/>
</dbReference>
<evidence type="ECO:0000256" key="7">
    <source>
        <dbReference type="ARBA" id="ARBA00012096"/>
    </source>
</evidence>
<comment type="cofactor">
    <cofactor evidence="2">
        <name>Ca(2+)</name>
        <dbReference type="ChEBI" id="CHEBI:29108"/>
    </cofactor>
</comment>
<keyword evidence="10 14" id="KW-0456">Lyase</keyword>
<comment type="cofactor">
    <cofactor evidence="3">
        <name>pyridoxal 5'-phosphate</name>
        <dbReference type="ChEBI" id="CHEBI:597326"/>
    </cofactor>
</comment>
<dbReference type="Pfam" id="PF00291">
    <property type="entry name" value="PALP"/>
    <property type="match status" value="1"/>
</dbReference>
<keyword evidence="8" id="KW-0460">Magnesium</keyword>
<dbReference type="GO" id="GO:0070179">
    <property type="term" value="P:D-serine biosynthetic process"/>
    <property type="evidence" value="ECO:0007669"/>
    <property type="project" value="TreeGrafter"/>
</dbReference>
<evidence type="ECO:0000256" key="12">
    <source>
        <dbReference type="ARBA" id="ARBA00031427"/>
    </source>
</evidence>
<dbReference type="GO" id="GO:0004794">
    <property type="term" value="F:threonine deaminase activity"/>
    <property type="evidence" value="ECO:0007669"/>
    <property type="project" value="UniProtKB-EC"/>
</dbReference>
<dbReference type="EC" id="4.3.1.19" evidence="7"/>
<comment type="similarity">
    <text evidence="6">Belongs to the serine/threonine dehydratase family.</text>
</comment>
<dbReference type="AlphaFoldDB" id="A0A2T2WEW6"/>
<dbReference type="CDD" id="cd01562">
    <property type="entry name" value="Thr-dehyd"/>
    <property type="match status" value="1"/>
</dbReference>
<dbReference type="GO" id="GO:0030378">
    <property type="term" value="F:serine racemase activity"/>
    <property type="evidence" value="ECO:0007669"/>
    <property type="project" value="TreeGrafter"/>
</dbReference>
<name>A0A2T2WEW6_9FIRM</name>
<comment type="catalytic activity">
    <reaction evidence="1">
        <text>L-threonine = 2-oxobutanoate + NH4(+)</text>
        <dbReference type="Rhea" id="RHEA:22108"/>
        <dbReference type="ChEBI" id="CHEBI:16763"/>
        <dbReference type="ChEBI" id="CHEBI:28938"/>
        <dbReference type="ChEBI" id="CHEBI:57926"/>
        <dbReference type="EC" id="4.3.1.19"/>
    </reaction>
</comment>
<dbReference type="GO" id="GO:0030170">
    <property type="term" value="F:pyridoxal phosphate binding"/>
    <property type="evidence" value="ECO:0007669"/>
    <property type="project" value="InterPro"/>
</dbReference>
<feature type="domain" description="Tryptophan synthase beta chain-like PALP" evidence="13">
    <location>
        <begin position="3"/>
        <end position="289"/>
    </location>
</feature>
<sequence>MIHHTPLVASQSLSSLVGADLRLKPENLQVTGSFKIRGALNKVAAVRQSEPTVQTVVTASSGNHGQAVAWAARHFGLSAHVVVPKTAPAIKVAAARAFGADVEFCGTRSRERLDRARELARINGYVFIPPYDDPAIMSGQGTIGLEILDEWPDVDVVVAPIGGGGLISGIATAIKETRPHVRVIGVEPTGAAKAWQSRRSARRVELPTTESIADGLITLSLGHLTHPIIEQYVDDLVTVSDEEIKEAFWLLLTRTKLVVEPSGAVSVAALLSRRLVLDPKTRVVAVLSGGNVDPAVVSTLSAH</sequence>
<evidence type="ECO:0000259" key="13">
    <source>
        <dbReference type="Pfam" id="PF00291"/>
    </source>
</evidence>
<reference evidence="14 15" key="1">
    <citation type="journal article" date="2014" name="BMC Genomics">
        <title>Comparison of environmental and isolate Sulfobacillus genomes reveals diverse carbon, sulfur, nitrogen, and hydrogen metabolisms.</title>
        <authorList>
            <person name="Justice N.B."/>
            <person name="Norman A."/>
            <person name="Brown C.T."/>
            <person name="Singh A."/>
            <person name="Thomas B.C."/>
            <person name="Banfield J.F."/>
        </authorList>
    </citation>
    <scope>NUCLEOTIDE SEQUENCE [LARGE SCALE GENOMIC DNA]</scope>
    <source>
        <strain evidence="14">AMDSBA3</strain>
    </source>
</reference>
<evidence type="ECO:0000256" key="1">
    <source>
        <dbReference type="ARBA" id="ARBA00001274"/>
    </source>
</evidence>
<dbReference type="Gene3D" id="3.40.50.1100">
    <property type="match status" value="2"/>
</dbReference>
<evidence type="ECO:0000256" key="6">
    <source>
        <dbReference type="ARBA" id="ARBA00010869"/>
    </source>
</evidence>
<dbReference type="PROSITE" id="PS00165">
    <property type="entry name" value="DEHYDRATASE_SER_THR"/>
    <property type="match status" value="1"/>
</dbReference>